<dbReference type="PANTHER" id="PTHR43814">
    <property type="entry name" value="ARGININOSUCCINATE LYASE"/>
    <property type="match status" value="1"/>
</dbReference>
<keyword evidence="2" id="KW-1185">Reference proteome</keyword>
<dbReference type="InterPro" id="IPR008948">
    <property type="entry name" value="L-Aspartase-like"/>
</dbReference>
<sequence length="516" mass="58718">LGISSWLLAARPPIASRFVVAVRNLYIPSMKLNARAMAAFTVSGSHQGPCVAALHSGHKHSFCNDPLRRSNVVPTVACSMNSDARRMKLNAQGPNKWRPQMSGSNRLFESDIDLHPFAPSIHLDLLGRIIVHPSLSEKRKVVVADQRKRRLKAFHQRARDFADGLMDHILSSNENYKYVIEAIRENAILIMEQGFVSPFACEEILYGLERIEKDIEENRFDWKNGVDIRTNIMEALIEQVGPPAKRLDATISHYLQQLRVLQIWFCDSINKIVAQIKELQIELILLALRNEGLVLPCIQGRAKWILLGNLVLSKLVQLETDVSQLLRCKNNMDYCKTKMDSSPLMHLPWRHTEDSKNSLSKDRSGYIYASVINFRNVIIGDISQDLSSLERDLASWREWDLLTPNDTVTTNGLLMNKYMLDLDKFTAVRSAYSIYNAVQDSSKQFLAIYKIIPEILKAARDFAKSSSFSHGDIKSFPSASLCDSLVVRLRASMEPKQDQSDDTRRKLLDWLHIFDP</sequence>
<evidence type="ECO:0000313" key="1">
    <source>
        <dbReference type="EMBL" id="TVU01437.1"/>
    </source>
</evidence>
<proteinExistence type="predicted"/>
<dbReference type="OrthoDB" id="693501at2759"/>
<dbReference type="AlphaFoldDB" id="A0A5J9SR78"/>
<evidence type="ECO:0000313" key="2">
    <source>
        <dbReference type="Proteomes" id="UP000324897"/>
    </source>
</evidence>
<protein>
    <submittedName>
        <fullName evidence="1">Uncharacterized protein</fullName>
    </submittedName>
</protein>
<dbReference type="SUPFAM" id="SSF48557">
    <property type="entry name" value="L-aspartase-like"/>
    <property type="match status" value="1"/>
</dbReference>
<dbReference type="GO" id="GO:0042450">
    <property type="term" value="P:L-arginine biosynthetic process via ornithine"/>
    <property type="evidence" value="ECO:0007669"/>
    <property type="project" value="InterPro"/>
</dbReference>
<reference evidence="1 2" key="1">
    <citation type="journal article" date="2019" name="Sci. Rep.">
        <title>A high-quality genome of Eragrostis curvula grass provides insights into Poaceae evolution and supports new strategies to enhance forage quality.</title>
        <authorList>
            <person name="Carballo J."/>
            <person name="Santos B.A.C.M."/>
            <person name="Zappacosta D."/>
            <person name="Garbus I."/>
            <person name="Selva J.P."/>
            <person name="Gallo C.A."/>
            <person name="Diaz A."/>
            <person name="Albertini E."/>
            <person name="Caccamo M."/>
            <person name="Echenique V."/>
        </authorList>
    </citation>
    <scope>NUCLEOTIDE SEQUENCE [LARGE SCALE GENOMIC DNA]</scope>
    <source>
        <strain evidence="2">cv. Victoria</strain>
        <tissue evidence="1">Leaf</tissue>
    </source>
</reference>
<dbReference type="GO" id="GO:0005829">
    <property type="term" value="C:cytosol"/>
    <property type="evidence" value="ECO:0007669"/>
    <property type="project" value="TreeGrafter"/>
</dbReference>
<accession>A0A5J9SR78</accession>
<organism evidence="1 2">
    <name type="scientific">Eragrostis curvula</name>
    <name type="common">weeping love grass</name>
    <dbReference type="NCBI Taxonomy" id="38414"/>
    <lineage>
        <taxon>Eukaryota</taxon>
        <taxon>Viridiplantae</taxon>
        <taxon>Streptophyta</taxon>
        <taxon>Embryophyta</taxon>
        <taxon>Tracheophyta</taxon>
        <taxon>Spermatophyta</taxon>
        <taxon>Magnoliopsida</taxon>
        <taxon>Liliopsida</taxon>
        <taxon>Poales</taxon>
        <taxon>Poaceae</taxon>
        <taxon>PACMAD clade</taxon>
        <taxon>Chloridoideae</taxon>
        <taxon>Eragrostideae</taxon>
        <taxon>Eragrostidinae</taxon>
        <taxon>Eragrostis</taxon>
    </lineage>
</organism>
<gene>
    <name evidence="1" type="ORF">EJB05_53113</name>
</gene>
<dbReference type="Gene3D" id="1.10.275.10">
    <property type="entry name" value="Fumarase/aspartase (N-terminal domain)"/>
    <property type="match status" value="1"/>
</dbReference>
<dbReference type="PANTHER" id="PTHR43814:SF5">
    <property type="entry name" value="MHD1 DOMAIN-CONTAINING PROTEIN"/>
    <property type="match status" value="1"/>
</dbReference>
<feature type="non-terminal residue" evidence="1">
    <location>
        <position position="1"/>
    </location>
</feature>
<dbReference type="InterPro" id="IPR024083">
    <property type="entry name" value="Fumarase/histidase_N"/>
</dbReference>
<dbReference type="InterPro" id="IPR009049">
    <property type="entry name" value="Argininosuccinate_lyase"/>
</dbReference>
<dbReference type="Proteomes" id="UP000324897">
    <property type="component" value="Unassembled WGS sequence"/>
</dbReference>
<name>A0A5J9SR78_9POAL</name>
<dbReference type="GO" id="GO:0004056">
    <property type="term" value="F:argininosuccinate lyase activity"/>
    <property type="evidence" value="ECO:0007669"/>
    <property type="project" value="InterPro"/>
</dbReference>
<dbReference type="Gene3D" id="1.20.200.10">
    <property type="entry name" value="Fumarase/aspartase (Central domain)"/>
    <property type="match status" value="1"/>
</dbReference>
<dbReference type="EMBL" id="RWGY01000446">
    <property type="protein sequence ID" value="TVU01437.1"/>
    <property type="molecule type" value="Genomic_DNA"/>
</dbReference>
<comment type="caution">
    <text evidence="1">The sequence shown here is derived from an EMBL/GenBank/DDBJ whole genome shotgun (WGS) entry which is preliminary data.</text>
</comment>